<dbReference type="Pfam" id="PF00010">
    <property type="entry name" value="HLH"/>
    <property type="match status" value="1"/>
</dbReference>
<reference evidence="17" key="2">
    <citation type="submission" date="2025-09" db="UniProtKB">
        <authorList>
            <consortium name="Ensembl"/>
        </authorList>
    </citation>
    <scope>IDENTIFICATION</scope>
</reference>
<sequence>MTVGFADATYQSKAVSDPHVFSVPSPKAPPPEGAKSNPSKRHRDRLNGELDKLTSLLPFSEEVRSRLDKLSVLRLSVGYLKVKSFFNASLKKGAAAVNVVPALSSAQHQVSSIDGVNFSEGDLLLQALNGFVLVVTAEGYIFYTSPTIQDFLGFHQSDVVHQSVFELIHTEDRALFRQQLHFALDPNTTTSQSNIHNSADVSTNLVTYDPKIIPQENTSFLERNFCCRFRCLLDNSSGFLALNFFGRLKYLHGQNQRAEDGTLVPPQLALFSVVTPLQPPSILEIRTKTLLFQTKHKLDFTPLGIDARGEVILGYTEMELCAPGSGYHFVHAADMMYCADQHLKMMKTGVSGFTVFRLLTKNNSWMWVQSNARLVFKGGKPDFVIAKMKALMNEEGEEHLRLRRLQLPFSCASGDALLYDLAPSMEPPEQCSVPKQRKTEYTVTPNSILGSMLGQDQSLYCPHSPPSISSMHDVAFRDTHATVSVPGDLWPLGSSAAPGTVMKTESSVQDMMDTLQQVLGDSDLVSSLGVEPEELRSWESTLMSLNVSSSDLNTVLSRDILSIVEEQFQKEGGFTFLDHLEDVPRSLSSLDLHTQSPDQELLQDLQLPLDCLSDIIPKTELMPQAEAPQVTSRLSHMDGPALKGTVPLCYSFGAENQNNHRAVDPGFPLQCAQPQGFLKACVNSNGRTSQSSAEQLQPRQAALPPPLHHPELGGTYTQTPLNQGISSSCPQWNYAVPKQTVSMEPGPFSSISDQRSNPCMLASSVQCPPEHRPVWPQTQSHHTSLSNGYHHMNHSLQHESQPSSCMFSQPCVNGVPLSSELHPEPSRLYCLYQEHQEVPNPPMSFNLDTQLQPVQPFFSQQTKVTPRSFYI</sequence>
<feature type="domain" description="BHLH" evidence="16">
    <location>
        <begin position="30"/>
        <end position="83"/>
    </location>
</feature>
<protein>
    <recommendedName>
        <fullName evidence="3">Aryl hydrocarbon receptor</fullName>
    </recommendedName>
</protein>
<keyword evidence="10" id="KW-0238">DNA-binding</keyword>
<organism evidence="17 18">
    <name type="scientific">Periophthalmus magnuspinnatus</name>
    <dbReference type="NCBI Taxonomy" id="409849"/>
    <lineage>
        <taxon>Eukaryota</taxon>
        <taxon>Metazoa</taxon>
        <taxon>Chordata</taxon>
        <taxon>Craniata</taxon>
        <taxon>Vertebrata</taxon>
        <taxon>Euteleostomi</taxon>
        <taxon>Actinopterygii</taxon>
        <taxon>Neopterygii</taxon>
        <taxon>Teleostei</taxon>
        <taxon>Neoteleostei</taxon>
        <taxon>Acanthomorphata</taxon>
        <taxon>Gobiaria</taxon>
        <taxon>Gobiiformes</taxon>
        <taxon>Gobioidei</taxon>
        <taxon>Gobiidae</taxon>
        <taxon>Oxudercinae</taxon>
        <taxon>Periophthalmus</taxon>
    </lineage>
</organism>
<dbReference type="STRING" id="409849.ENSPMGP00000011657"/>
<dbReference type="Proteomes" id="UP000261520">
    <property type="component" value="Unplaced"/>
</dbReference>
<evidence type="ECO:0000256" key="11">
    <source>
        <dbReference type="ARBA" id="ARBA00023159"/>
    </source>
</evidence>
<evidence type="ECO:0000256" key="8">
    <source>
        <dbReference type="ARBA" id="ARBA00023015"/>
    </source>
</evidence>
<evidence type="ECO:0000256" key="14">
    <source>
        <dbReference type="SAM" id="MobiDB-lite"/>
    </source>
</evidence>
<keyword evidence="8" id="KW-0805">Transcription regulation</keyword>
<dbReference type="Ensembl" id="ENSPMGT00000012440.1">
    <property type="protein sequence ID" value="ENSPMGP00000011657.1"/>
    <property type="gene ID" value="ENSPMGG00000009311.1"/>
</dbReference>
<evidence type="ECO:0000259" key="15">
    <source>
        <dbReference type="PROSITE" id="PS50112"/>
    </source>
</evidence>
<dbReference type="PANTHER" id="PTHR10649">
    <property type="entry name" value="ARYL HYDROCARBON RECEPTOR"/>
    <property type="match status" value="1"/>
</dbReference>
<evidence type="ECO:0000256" key="2">
    <source>
        <dbReference type="ARBA" id="ARBA00004496"/>
    </source>
</evidence>
<evidence type="ECO:0000256" key="12">
    <source>
        <dbReference type="ARBA" id="ARBA00023163"/>
    </source>
</evidence>
<dbReference type="GO" id="GO:0046983">
    <property type="term" value="F:protein dimerization activity"/>
    <property type="evidence" value="ECO:0007669"/>
    <property type="project" value="InterPro"/>
</dbReference>
<dbReference type="Gene3D" id="3.30.450.20">
    <property type="entry name" value="PAS domain"/>
    <property type="match status" value="2"/>
</dbReference>
<dbReference type="GO" id="GO:0004879">
    <property type="term" value="F:nuclear receptor activity"/>
    <property type="evidence" value="ECO:0007669"/>
    <property type="project" value="TreeGrafter"/>
</dbReference>
<dbReference type="GO" id="GO:0006805">
    <property type="term" value="P:xenobiotic metabolic process"/>
    <property type="evidence" value="ECO:0007669"/>
    <property type="project" value="InterPro"/>
</dbReference>
<dbReference type="SUPFAM" id="SSF47459">
    <property type="entry name" value="HLH, helix-loop-helix DNA-binding domain"/>
    <property type="match status" value="1"/>
</dbReference>
<dbReference type="FunFam" id="4.10.280.10:FF:000024">
    <property type="entry name" value="Aryl hydrocarbon receptor 2"/>
    <property type="match status" value="1"/>
</dbReference>
<evidence type="ECO:0000256" key="7">
    <source>
        <dbReference type="ARBA" id="ARBA00022765"/>
    </source>
</evidence>
<evidence type="ECO:0000256" key="9">
    <source>
        <dbReference type="ARBA" id="ARBA00023108"/>
    </source>
</evidence>
<dbReference type="Pfam" id="PF00989">
    <property type="entry name" value="PAS"/>
    <property type="match status" value="1"/>
</dbReference>
<dbReference type="Gene3D" id="4.10.280.10">
    <property type="entry name" value="Helix-loop-helix DNA-binding domain"/>
    <property type="match status" value="1"/>
</dbReference>
<dbReference type="InterPro" id="IPR013767">
    <property type="entry name" value="PAS_fold"/>
</dbReference>
<dbReference type="InterPro" id="IPR013655">
    <property type="entry name" value="PAS_fold_3"/>
</dbReference>
<dbReference type="FunFam" id="3.30.450.20:FF:000035">
    <property type="entry name" value="Aryl hydrocarbon receptor"/>
    <property type="match status" value="1"/>
</dbReference>
<accession>A0A3B4A3M9</accession>
<dbReference type="GO" id="GO:0034751">
    <property type="term" value="C:aryl hydrocarbon receptor complex"/>
    <property type="evidence" value="ECO:0007669"/>
    <property type="project" value="TreeGrafter"/>
</dbReference>
<dbReference type="PROSITE" id="PS50888">
    <property type="entry name" value="BHLH"/>
    <property type="match status" value="1"/>
</dbReference>
<feature type="domain" description="PAS" evidence="15">
    <location>
        <begin position="124"/>
        <end position="187"/>
    </location>
</feature>
<dbReference type="InterPro" id="IPR036638">
    <property type="entry name" value="HLH_DNA-bd_sf"/>
</dbReference>
<dbReference type="GO" id="GO:0005737">
    <property type="term" value="C:cytoplasm"/>
    <property type="evidence" value="ECO:0007669"/>
    <property type="project" value="UniProtKB-SubCell"/>
</dbReference>
<dbReference type="GO" id="GO:0000976">
    <property type="term" value="F:transcription cis-regulatory region binding"/>
    <property type="evidence" value="ECO:0007669"/>
    <property type="project" value="TreeGrafter"/>
</dbReference>
<dbReference type="GO" id="GO:0048511">
    <property type="term" value="P:rhythmic process"/>
    <property type="evidence" value="ECO:0007669"/>
    <property type="project" value="UniProtKB-KW"/>
</dbReference>
<evidence type="ECO:0000256" key="13">
    <source>
        <dbReference type="ARBA" id="ARBA00023242"/>
    </source>
</evidence>
<feature type="region of interest" description="Disordered" evidence="14">
    <location>
        <begin position="683"/>
        <end position="720"/>
    </location>
</feature>
<evidence type="ECO:0000256" key="3">
    <source>
        <dbReference type="ARBA" id="ARBA00015909"/>
    </source>
</evidence>
<dbReference type="PANTHER" id="PTHR10649:SF17">
    <property type="entry name" value="ARYL HYDROCARBON RECEPTOR 2"/>
    <property type="match status" value="1"/>
</dbReference>
<keyword evidence="5" id="KW-0678">Repressor</keyword>
<dbReference type="Pfam" id="PF08447">
    <property type="entry name" value="PAS_3"/>
    <property type="match status" value="1"/>
</dbReference>
<evidence type="ECO:0000256" key="6">
    <source>
        <dbReference type="ARBA" id="ARBA00022737"/>
    </source>
</evidence>
<evidence type="ECO:0000259" key="16">
    <source>
        <dbReference type="PROSITE" id="PS50888"/>
    </source>
</evidence>
<evidence type="ECO:0000313" key="18">
    <source>
        <dbReference type="Proteomes" id="UP000261520"/>
    </source>
</evidence>
<evidence type="ECO:0000256" key="5">
    <source>
        <dbReference type="ARBA" id="ARBA00022491"/>
    </source>
</evidence>
<evidence type="ECO:0000256" key="10">
    <source>
        <dbReference type="ARBA" id="ARBA00023125"/>
    </source>
</evidence>
<dbReference type="SMART" id="SM00353">
    <property type="entry name" value="HLH"/>
    <property type="match status" value="1"/>
</dbReference>
<dbReference type="SMART" id="SM00091">
    <property type="entry name" value="PAS"/>
    <property type="match status" value="2"/>
</dbReference>
<dbReference type="GO" id="GO:1904613">
    <property type="term" value="P:cellular response to 2,3,7,8-tetrachlorodibenzodioxine"/>
    <property type="evidence" value="ECO:0007669"/>
    <property type="project" value="UniProtKB-ARBA"/>
</dbReference>
<dbReference type="InterPro" id="IPR039091">
    <property type="entry name" value="AHR/AHRR"/>
</dbReference>
<keyword evidence="9" id="KW-0090">Biological rhythms</keyword>
<dbReference type="InterPro" id="IPR035965">
    <property type="entry name" value="PAS-like_dom_sf"/>
</dbReference>
<comment type="subcellular location">
    <subcellularLocation>
        <location evidence="2">Cytoplasm</location>
    </subcellularLocation>
    <subcellularLocation>
        <location evidence="1">Nucleus</location>
    </subcellularLocation>
</comment>
<feature type="compositionally biased region" description="Polar residues" evidence="14">
    <location>
        <begin position="683"/>
        <end position="692"/>
    </location>
</feature>
<dbReference type="PROSITE" id="PS50112">
    <property type="entry name" value="PAS"/>
    <property type="match status" value="1"/>
</dbReference>
<dbReference type="SUPFAM" id="SSF55785">
    <property type="entry name" value="PYP-like sensor domain (PAS domain)"/>
    <property type="match status" value="2"/>
</dbReference>
<dbReference type="InterPro" id="IPR000014">
    <property type="entry name" value="PAS"/>
</dbReference>
<dbReference type="CDD" id="cd00130">
    <property type="entry name" value="PAS"/>
    <property type="match status" value="1"/>
</dbReference>
<dbReference type="AlphaFoldDB" id="A0A3B4A3M9"/>
<feature type="compositionally biased region" description="Low complexity" evidence="14">
    <location>
        <begin position="693"/>
        <end position="702"/>
    </location>
</feature>
<evidence type="ECO:0000256" key="4">
    <source>
        <dbReference type="ARBA" id="ARBA00022490"/>
    </source>
</evidence>
<keyword evidence="6" id="KW-0677">Repeat</keyword>
<keyword evidence="7" id="KW-0013">ADP-ribosylation</keyword>
<keyword evidence="18" id="KW-1185">Reference proteome</keyword>
<keyword evidence="4" id="KW-0963">Cytoplasm</keyword>
<name>A0A3B4A3M9_9GOBI</name>
<evidence type="ECO:0000313" key="17">
    <source>
        <dbReference type="Ensembl" id="ENSPMGP00000011657.1"/>
    </source>
</evidence>
<dbReference type="CDD" id="cd19696">
    <property type="entry name" value="bHLH-PAS_AhR_like"/>
    <property type="match status" value="1"/>
</dbReference>
<feature type="region of interest" description="Disordered" evidence="14">
    <location>
        <begin position="17"/>
        <end position="44"/>
    </location>
</feature>
<keyword evidence="12" id="KW-0804">Transcription</keyword>
<keyword evidence="13" id="KW-0539">Nucleus</keyword>
<keyword evidence="11" id="KW-0010">Activator</keyword>
<dbReference type="FunFam" id="3.30.450.20:FF:000019">
    <property type="entry name" value="Aryl hydrocarbon receptor 1"/>
    <property type="match status" value="1"/>
</dbReference>
<evidence type="ECO:0000256" key="1">
    <source>
        <dbReference type="ARBA" id="ARBA00004123"/>
    </source>
</evidence>
<dbReference type="GO" id="GO:0005634">
    <property type="term" value="C:nucleus"/>
    <property type="evidence" value="ECO:0007669"/>
    <property type="project" value="UniProtKB-SubCell"/>
</dbReference>
<reference evidence="17" key="1">
    <citation type="submission" date="2025-08" db="UniProtKB">
        <authorList>
            <consortium name="Ensembl"/>
        </authorList>
    </citation>
    <scope>IDENTIFICATION</scope>
</reference>
<dbReference type="InterPro" id="IPR011598">
    <property type="entry name" value="bHLH_dom"/>
</dbReference>
<proteinExistence type="predicted"/>